<evidence type="ECO:0000256" key="1">
    <source>
        <dbReference type="SAM" id="Coils"/>
    </source>
</evidence>
<evidence type="ECO:0000313" key="4">
    <source>
        <dbReference type="Proteomes" id="UP001519293"/>
    </source>
</evidence>
<feature type="coiled-coil region" evidence="1">
    <location>
        <begin position="128"/>
        <end position="155"/>
    </location>
</feature>
<name>A0ABS4RH59_9BACI</name>
<reference evidence="3 4" key="1">
    <citation type="submission" date="2021-03" db="EMBL/GenBank/DDBJ databases">
        <title>Genomic Encyclopedia of Type Strains, Phase IV (KMG-IV): sequencing the most valuable type-strain genomes for metagenomic binning, comparative biology and taxonomic classification.</title>
        <authorList>
            <person name="Goeker M."/>
        </authorList>
    </citation>
    <scope>NUCLEOTIDE SEQUENCE [LARGE SCALE GENOMIC DNA]</scope>
    <source>
        <strain evidence="3 4">DSM 26675</strain>
    </source>
</reference>
<keyword evidence="2" id="KW-0472">Membrane</keyword>
<protein>
    <recommendedName>
        <fullName evidence="5">Chemotaxis methyl-accepting receptor HlyB-like 4HB MCP domain-containing protein</fullName>
    </recommendedName>
</protein>
<dbReference type="Proteomes" id="UP001519293">
    <property type="component" value="Unassembled WGS sequence"/>
</dbReference>
<comment type="caution">
    <text evidence="3">The sequence shown here is derived from an EMBL/GenBank/DDBJ whole genome shotgun (WGS) entry which is preliminary data.</text>
</comment>
<organism evidence="3 4">
    <name type="scientific">Cytobacillus eiseniae</name>
    <dbReference type="NCBI Taxonomy" id="762947"/>
    <lineage>
        <taxon>Bacteria</taxon>
        <taxon>Bacillati</taxon>
        <taxon>Bacillota</taxon>
        <taxon>Bacilli</taxon>
        <taxon>Bacillales</taxon>
        <taxon>Bacillaceae</taxon>
        <taxon>Cytobacillus</taxon>
    </lineage>
</organism>
<keyword evidence="2" id="KW-0812">Transmembrane</keyword>
<feature type="transmembrane region" description="Helical" evidence="2">
    <location>
        <begin position="181"/>
        <end position="200"/>
    </location>
</feature>
<sequence>MKISWKYWITLGVVILLVSSSTAVVSTLLSGIKDNINVQGQRGDRAIKITEMGSLIRANHIRIITYIHNGSPQIIDDYEERYKQIDAIITELDGRMYTEEQITLFDQVITNAERVRELFIEEIVTLNIQADNHKLLQLETQANELQTKTVEQLEKLKTLVNDDRLIAFNQSLSSAKIADRVLLISIIISIITGGTLVFLTNRLVSRSLSKVVEVSNELLMVIYL</sequence>
<gene>
    <name evidence="3" type="ORF">J2Z40_002801</name>
</gene>
<keyword evidence="4" id="KW-1185">Reference proteome</keyword>
<evidence type="ECO:0000313" key="3">
    <source>
        <dbReference type="EMBL" id="MBP2242227.1"/>
    </source>
</evidence>
<keyword evidence="2" id="KW-1133">Transmembrane helix</keyword>
<dbReference type="RefSeq" id="WP_157087857.1">
    <property type="nucleotide sequence ID" value="NZ_JAGIKZ010000017.1"/>
</dbReference>
<dbReference type="EMBL" id="JAGIKZ010000017">
    <property type="protein sequence ID" value="MBP2242227.1"/>
    <property type="molecule type" value="Genomic_DNA"/>
</dbReference>
<proteinExistence type="predicted"/>
<accession>A0ABS4RH59</accession>
<keyword evidence="1" id="KW-0175">Coiled coil</keyword>
<evidence type="ECO:0000256" key="2">
    <source>
        <dbReference type="SAM" id="Phobius"/>
    </source>
</evidence>
<evidence type="ECO:0008006" key="5">
    <source>
        <dbReference type="Google" id="ProtNLM"/>
    </source>
</evidence>